<evidence type="ECO:0000313" key="1">
    <source>
        <dbReference type="EMBL" id="KAF4362075.1"/>
    </source>
</evidence>
<protein>
    <submittedName>
        <fullName evidence="1">Uncharacterized protein</fullName>
    </submittedName>
</protein>
<comment type="caution">
    <text evidence="1">The sequence shown here is derived from an EMBL/GenBank/DDBJ whole genome shotgun (WGS) entry which is preliminary data.</text>
</comment>
<name>A0A7J6EUP0_CANSA</name>
<dbReference type="EMBL" id="JAATIP010000186">
    <property type="protein sequence ID" value="KAF4362075.1"/>
    <property type="molecule type" value="Genomic_DNA"/>
</dbReference>
<sequence length="147" mass="16065">MGLRSCGGRQGIQRNSQDCSCMGFDACCSTWGLYYFACGVPSQNSGKKWGFPRFAGDCANGNRKSLLGTISEQKNDIRDSCSQMILQLHDVYDPNKVNVKIKIVYGSPCGSVAVEAKNAQASWVVLDKHLKQRKNAAWMSCSATLSL</sequence>
<proteinExistence type="predicted"/>
<organism evidence="1 2">
    <name type="scientific">Cannabis sativa</name>
    <name type="common">Hemp</name>
    <name type="synonym">Marijuana</name>
    <dbReference type="NCBI Taxonomy" id="3483"/>
    <lineage>
        <taxon>Eukaryota</taxon>
        <taxon>Viridiplantae</taxon>
        <taxon>Streptophyta</taxon>
        <taxon>Embryophyta</taxon>
        <taxon>Tracheophyta</taxon>
        <taxon>Spermatophyta</taxon>
        <taxon>Magnoliopsida</taxon>
        <taxon>eudicotyledons</taxon>
        <taxon>Gunneridae</taxon>
        <taxon>Pentapetalae</taxon>
        <taxon>rosids</taxon>
        <taxon>fabids</taxon>
        <taxon>Rosales</taxon>
        <taxon>Cannabaceae</taxon>
        <taxon>Cannabis</taxon>
    </lineage>
</organism>
<reference evidence="1 2" key="1">
    <citation type="journal article" date="2020" name="bioRxiv">
        <title>Sequence and annotation of 42 cannabis genomes reveals extensive copy number variation in cannabinoid synthesis and pathogen resistance genes.</title>
        <authorList>
            <person name="Mckernan K.J."/>
            <person name="Helbert Y."/>
            <person name="Kane L.T."/>
            <person name="Ebling H."/>
            <person name="Zhang L."/>
            <person name="Liu B."/>
            <person name="Eaton Z."/>
            <person name="Mclaughlin S."/>
            <person name="Kingan S."/>
            <person name="Baybayan P."/>
            <person name="Concepcion G."/>
            <person name="Jordan M."/>
            <person name="Riva A."/>
            <person name="Barbazuk W."/>
            <person name="Harkins T."/>
        </authorList>
    </citation>
    <scope>NUCLEOTIDE SEQUENCE [LARGE SCALE GENOMIC DNA]</scope>
    <source>
        <strain evidence="2">cv. Jamaican Lion 4</strain>
        <tissue evidence="1">Leaf</tissue>
    </source>
</reference>
<evidence type="ECO:0000313" key="2">
    <source>
        <dbReference type="Proteomes" id="UP000525078"/>
    </source>
</evidence>
<accession>A0A7J6EUP0</accession>
<gene>
    <name evidence="1" type="ORF">F8388_023927</name>
</gene>
<dbReference type="AlphaFoldDB" id="A0A7J6EUP0"/>
<dbReference type="Proteomes" id="UP000525078">
    <property type="component" value="Unassembled WGS sequence"/>
</dbReference>